<protein>
    <submittedName>
        <fullName evidence="1">Uncharacterized protein</fullName>
    </submittedName>
</protein>
<organism evidence="1 2">
    <name type="scientific">Dysgonomonas alginatilytica</name>
    <dbReference type="NCBI Taxonomy" id="1605892"/>
    <lineage>
        <taxon>Bacteria</taxon>
        <taxon>Pseudomonadati</taxon>
        <taxon>Bacteroidota</taxon>
        <taxon>Bacteroidia</taxon>
        <taxon>Bacteroidales</taxon>
        <taxon>Dysgonomonadaceae</taxon>
        <taxon>Dysgonomonas</taxon>
    </lineage>
</organism>
<comment type="caution">
    <text evidence="1">The sequence shown here is derived from an EMBL/GenBank/DDBJ whole genome shotgun (WGS) entry which is preliminary data.</text>
</comment>
<dbReference type="EMBL" id="QICL01000025">
    <property type="protein sequence ID" value="PXV61189.1"/>
    <property type="molecule type" value="Genomic_DNA"/>
</dbReference>
<gene>
    <name evidence="1" type="ORF">CLV62_12522</name>
</gene>
<accession>A0A2V3PJW0</accession>
<evidence type="ECO:0000313" key="1">
    <source>
        <dbReference type="EMBL" id="PXV61189.1"/>
    </source>
</evidence>
<dbReference type="OrthoDB" id="9757947at2"/>
<dbReference type="Proteomes" id="UP000247973">
    <property type="component" value="Unassembled WGS sequence"/>
</dbReference>
<proteinExistence type="predicted"/>
<dbReference type="RefSeq" id="WP_110311814.1">
    <property type="nucleotide sequence ID" value="NZ_QICL01000025.1"/>
</dbReference>
<dbReference type="AlphaFoldDB" id="A0A2V3PJW0"/>
<keyword evidence="2" id="KW-1185">Reference proteome</keyword>
<reference evidence="1 2" key="1">
    <citation type="submission" date="2018-03" db="EMBL/GenBank/DDBJ databases">
        <title>Genomic Encyclopedia of Archaeal and Bacterial Type Strains, Phase II (KMG-II): from individual species to whole genera.</title>
        <authorList>
            <person name="Goeker M."/>
        </authorList>
    </citation>
    <scope>NUCLEOTIDE SEQUENCE [LARGE SCALE GENOMIC DNA]</scope>
    <source>
        <strain evidence="1 2">DSM 100214</strain>
    </source>
</reference>
<evidence type="ECO:0000313" key="2">
    <source>
        <dbReference type="Proteomes" id="UP000247973"/>
    </source>
</evidence>
<sequence length="83" mass="9819">MMKELLLVNGWEHYKTGCSCNGSPRFYKHSDHFDYNVIVRNNRFSIKKGNEVLITDKPEQLKQALERYELIQKDTTENKNLEA</sequence>
<name>A0A2V3PJW0_9BACT</name>